<dbReference type="Proteomes" id="UP000189229">
    <property type="component" value="Unassembled WGS sequence"/>
</dbReference>
<dbReference type="EC" id="3.5.2.12" evidence="1"/>
<name>A0A1V3WTE4_MYCKA</name>
<keyword evidence="1" id="KW-0378">Hydrolase</keyword>
<dbReference type="GO" id="GO:0019874">
    <property type="term" value="F:6-aminohexanoate-cyclic-dimer hydrolase activity"/>
    <property type="evidence" value="ECO:0007669"/>
    <property type="project" value="UniProtKB-EC"/>
</dbReference>
<evidence type="ECO:0000313" key="2">
    <source>
        <dbReference type="Proteomes" id="UP000189229"/>
    </source>
</evidence>
<gene>
    <name evidence="1" type="primary">nylA</name>
    <name evidence="1" type="ORF">BZL30_6686</name>
</gene>
<organism evidence="1 2">
    <name type="scientific">Mycobacterium kansasii</name>
    <dbReference type="NCBI Taxonomy" id="1768"/>
    <lineage>
        <taxon>Bacteria</taxon>
        <taxon>Bacillati</taxon>
        <taxon>Actinomycetota</taxon>
        <taxon>Actinomycetes</taxon>
        <taxon>Mycobacteriales</taxon>
        <taxon>Mycobacteriaceae</taxon>
        <taxon>Mycobacterium</taxon>
    </lineage>
</organism>
<proteinExistence type="predicted"/>
<dbReference type="AlphaFoldDB" id="A0A1V3WTE4"/>
<dbReference type="EMBL" id="MVBM01000006">
    <property type="protein sequence ID" value="OOK70207.1"/>
    <property type="molecule type" value="Genomic_DNA"/>
</dbReference>
<sequence length="64" mass="7527">MCELARSAGVLAPMQALENINNYIQSLTTFHESYDYFLTRPLPRHPLRSARRRRHPACRRWPGC</sequence>
<comment type="caution">
    <text evidence="1">The sequence shown here is derived from an EMBL/GenBank/DDBJ whole genome shotgun (WGS) entry which is preliminary data.</text>
</comment>
<accession>A0A1V3WTE4</accession>
<protein>
    <submittedName>
        <fullName evidence="1">6-aminohexanoate-cyclic-dimer hydrolase domain protein</fullName>
        <ecNumber evidence="1">3.5.2.12</ecNumber>
    </submittedName>
</protein>
<evidence type="ECO:0000313" key="1">
    <source>
        <dbReference type="EMBL" id="OOK70207.1"/>
    </source>
</evidence>
<reference evidence="1 2" key="1">
    <citation type="submission" date="2017-02" db="EMBL/GenBank/DDBJ databases">
        <title>Complete genome sequences of Mycobacterium kansasii strains isolated from rhesus macaques.</title>
        <authorList>
            <person name="Panda A."/>
            <person name="Nagaraj S."/>
            <person name="Zhao X."/>
            <person name="Tettelin H."/>
            <person name="Detolla L.J."/>
        </authorList>
    </citation>
    <scope>NUCLEOTIDE SEQUENCE [LARGE SCALE GENOMIC DNA]</scope>
    <source>
        <strain evidence="1 2">11-3813</strain>
    </source>
</reference>